<keyword evidence="3" id="KW-1185">Reference proteome</keyword>
<comment type="caution">
    <text evidence="2">The sequence shown here is derived from an EMBL/GenBank/DDBJ whole genome shotgun (WGS) entry which is preliminary data.</text>
</comment>
<protein>
    <submittedName>
        <fullName evidence="2">Uncharacterized protein</fullName>
    </submittedName>
</protein>
<dbReference type="AlphaFoldDB" id="A0A812L735"/>
<reference evidence="2" key="1">
    <citation type="submission" date="2021-02" db="EMBL/GenBank/DDBJ databases">
        <authorList>
            <person name="Dougan E. K."/>
            <person name="Rhodes N."/>
            <person name="Thang M."/>
            <person name="Chan C."/>
        </authorList>
    </citation>
    <scope>NUCLEOTIDE SEQUENCE</scope>
</reference>
<sequence length="236" mass="25419">VVSLSRNLDALKIKVGAQNRSIALRDVDEIAAGADVEGRSTGIHNVSAIAPHPEIQGLKGQVEMRQKQLANFESTPSPARVSSHSPDTGKQAATSVPVLQNGSTRLTKQDGGNSRSTAEALTATPATDEDESRRTAGGLQAEHECRLMICGGFRELFEAANIQGGTVPVPDTARSEYVRHLKFKFSDDQKQRLGSILEQVLLDTPVYLIDNTDATSDPLISWLQEQPSGYLGEESK</sequence>
<dbReference type="EMBL" id="CAJNJA010009019">
    <property type="protein sequence ID" value="CAE7242371.1"/>
    <property type="molecule type" value="Genomic_DNA"/>
</dbReference>
<evidence type="ECO:0000313" key="3">
    <source>
        <dbReference type="Proteomes" id="UP000601435"/>
    </source>
</evidence>
<feature type="non-terminal residue" evidence="2">
    <location>
        <position position="236"/>
    </location>
</feature>
<proteinExistence type="predicted"/>
<gene>
    <name evidence="2" type="ORF">SNEC2469_LOCUS4487</name>
</gene>
<name>A0A812L735_9DINO</name>
<evidence type="ECO:0000256" key="1">
    <source>
        <dbReference type="SAM" id="MobiDB-lite"/>
    </source>
</evidence>
<dbReference type="OrthoDB" id="419417at2759"/>
<organism evidence="2 3">
    <name type="scientific">Symbiodinium necroappetens</name>
    <dbReference type="NCBI Taxonomy" id="1628268"/>
    <lineage>
        <taxon>Eukaryota</taxon>
        <taxon>Sar</taxon>
        <taxon>Alveolata</taxon>
        <taxon>Dinophyceae</taxon>
        <taxon>Suessiales</taxon>
        <taxon>Symbiodiniaceae</taxon>
        <taxon>Symbiodinium</taxon>
    </lineage>
</organism>
<feature type="compositionally biased region" description="Polar residues" evidence="1">
    <location>
        <begin position="72"/>
        <end position="119"/>
    </location>
</feature>
<feature type="region of interest" description="Disordered" evidence="1">
    <location>
        <begin position="72"/>
        <end position="138"/>
    </location>
</feature>
<dbReference type="Proteomes" id="UP000601435">
    <property type="component" value="Unassembled WGS sequence"/>
</dbReference>
<evidence type="ECO:0000313" key="2">
    <source>
        <dbReference type="EMBL" id="CAE7242371.1"/>
    </source>
</evidence>
<accession>A0A812L735</accession>